<evidence type="ECO:0000256" key="1">
    <source>
        <dbReference type="SAM" id="Phobius"/>
    </source>
</evidence>
<keyword evidence="1" id="KW-0812">Transmembrane</keyword>
<organism evidence="2 3">
    <name type="scientific">Fusobacterium mortiferum</name>
    <dbReference type="NCBI Taxonomy" id="850"/>
    <lineage>
        <taxon>Bacteria</taxon>
        <taxon>Fusobacteriati</taxon>
        <taxon>Fusobacteriota</taxon>
        <taxon>Fusobacteriia</taxon>
        <taxon>Fusobacteriales</taxon>
        <taxon>Fusobacteriaceae</taxon>
        <taxon>Fusobacterium</taxon>
    </lineage>
</organism>
<dbReference type="EMBL" id="QRHL01000011">
    <property type="protein sequence ID" value="RHF71974.1"/>
    <property type="molecule type" value="Genomic_DNA"/>
</dbReference>
<feature type="transmembrane region" description="Helical" evidence="1">
    <location>
        <begin position="20"/>
        <end position="40"/>
    </location>
</feature>
<dbReference type="RefSeq" id="WP_118234443.1">
    <property type="nucleotide sequence ID" value="NZ_QRHL01000011.1"/>
</dbReference>
<dbReference type="PANTHER" id="PTHR40033">
    <property type="entry name" value="NA(+)-MALATE SYMPORTER"/>
    <property type="match status" value="1"/>
</dbReference>
<feature type="transmembrane region" description="Helical" evidence="1">
    <location>
        <begin position="46"/>
        <end position="67"/>
    </location>
</feature>
<feature type="transmembrane region" description="Helical" evidence="1">
    <location>
        <begin position="363"/>
        <end position="384"/>
    </location>
</feature>
<feature type="transmembrane region" description="Helical" evidence="1">
    <location>
        <begin position="305"/>
        <end position="322"/>
    </location>
</feature>
<keyword evidence="1" id="KW-0472">Membrane</keyword>
<feature type="transmembrane region" description="Helical" evidence="1">
    <location>
        <begin position="211"/>
        <end position="233"/>
    </location>
</feature>
<gene>
    <name evidence="2" type="ORF">DW663_07590</name>
</gene>
<dbReference type="PIRSF" id="PIRSF005348">
    <property type="entry name" value="YxkH"/>
    <property type="match status" value="1"/>
</dbReference>
<feature type="transmembrane region" description="Helical" evidence="1">
    <location>
        <begin position="273"/>
        <end position="293"/>
    </location>
</feature>
<feature type="transmembrane region" description="Helical" evidence="1">
    <location>
        <begin position="432"/>
        <end position="452"/>
    </location>
</feature>
<dbReference type="InterPro" id="IPR004679">
    <property type="entry name" value="2-OHcarboxylate_transport"/>
</dbReference>
<reference evidence="2 3" key="1">
    <citation type="submission" date="2018-08" db="EMBL/GenBank/DDBJ databases">
        <title>A genome reference for cultivated species of the human gut microbiota.</title>
        <authorList>
            <person name="Zou Y."/>
            <person name="Xue W."/>
            <person name="Luo G."/>
        </authorList>
    </citation>
    <scope>NUCLEOTIDE SEQUENCE [LARGE SCALE GENOMIC DNA]</scope>
    <source>
        <strain evidence="2 3">AM25-1</strain>
    </source>
</reference>
<feature type="transmembrane region" description="Helical" evidence="1">
    <location>
        <begin position="147"/>
        <end position="171"/>
    </location>
</feature>
<dbReference type="PANTHER" id="PTHR40033:SF1">
    <property type="entry name" value="CITRATE-SODIUM SYMPORTER"/>
    <property type="match status" value="1"/>
</dbReference>
<evidence type="ECO:0000313" key="3">
    <source>
        <dbReference type="Proteomes" id="UP000284676"/>
    </source>
</evidence>
<feature type="transmembrane region" description="Helical" evidence="1">
    <location>
        <begin position="334"/>
        <end position="351"/>
    </location>
</feature>
<name>A0A414PTU5_FUSMR</name>
<dbReference type="GO" id="GO:0016020">
    <property type="term" value="C:membrane"/>
    <property type="evidence" value="ECO:0007669"/>
    <property type="project" value="InterPro"/>
</dbReference>
<dbReference type="AlphaFoldDB" id="A0A414PTU5"/>
<proteinExistence type="predicted"/>
<feature type="transmembrane region" description="Helical" evidence="1">
    <location>
        <begin position="79"/>
        <end position="97"/>
    </location>
</feature>
<sequence>MAKKTFSELFSPKESKWSGLSLPMFLVLLILVALAVYVPFGGKELAFVRPNFLIIFTILAVFGVLFGEIGDRIPFWNDYIGGGTVLVFIASAVMGTYQLVPAKLLDSINVFYGEQPVNFLEIFIPALVVGSVLTVNRNVLVKAISGYIPLILIGVIGASIGGILAGLIFGISPLDVMMNYVLPIMGGGTGAGAIPMSEMWAQKTGRPASEWFAFAISILTVANVIAILTGALLNKLGFKYTSLTGNGNLIVEEGKEVVKDEEIKMEVGQKETAAAFIFTGAIFMFSHISSVIWSSFGFSFEMHRLAFLVIYCIILNILNVVPPTLKAGAKHLQTYFSKYTIWVLMGAVGFGTDVQEIINSLTFGNLVIAIAIVFGAVAFIMIVARKMKFYPIEAAITAGLCMANRGGSGDVAVLGAANRMDLMPFAQISSRVGGAMMLILGSFMFGLFAYYFEYCYNYKLIAVAFVE</sequence>
<protein>
    <submittedName>
        <fullName evidence="2">Citrate-sodium symporter</fullName>
    </submittedName>
</protein>
<dbReference type="Pfam" id="PF03390">
    <property type="entry name" value="2HCT"/>
    <property type="match status" value="1"/>
</dbReference>
<evidence type="ECO:0000313" key="2">
    <source>
        <dbReference type="EMBL" id="RHF71974.1"/>
    </source>
</evidence>
<dbReference type="Proteomes" id="UP000284676">
    <property type="component" value="Unassembled WGS sequence"/>
</dbReference>
<feature type="transmembrane region" description="Helical" evidence="1">
    <location>
        <begin position="117"/>
        <end position="135"/>
    </location>
</feature>
<dbReference type="GO" id="GO:0008514">
    <property type="term" value="F:organic anion transmembrane transporter activity"/>
    <property type="evidence" value="ECO:0007669"/>
    <property type="project" value="InterPro"/>
</dbReference>
<keyword evidence="1" id="KW-1133">Transmembrane helix</keyword>
<accession>A0A414PTU5</accession>
<comment type="caution">
    <text evidence="2">The sequence shown here is derived from an EMBL/GenBank/DDBJ whole genome shotgun (WGS) entry which is preliminary data.</text>
</comment>